<dbReference type="Gene3D" id="2.60.40.1120">
    <property type="entry name" value="Carboxypeptidase-like, regulatory domain"/>
    <property type="match status" value="1"/>
</dbReference>
<keyword evidence="7 8" id="KW-0998">Cell outer membrane</keyword>
<comment type="similarity">
    <text evidence="8 9">Belongs to the TonB-dependent receptor family.</text>
</comment>
<dbReference type="InterPro" id="IPR000531">
    <property type="entry name" value="Beta-barrel_TonB"/>
</dbReference>
<organism evidence="13 14">
    <name type="scientific">Candidatus Amulumruptor caecigallinarius</name>
    <dbReference type="NCBI Taxonomy" id="2109911"/>
    <lineage>
        <taxon>Bacteria</taxon>
        <taxon>Pseudomonadati</taxon>
        <taxon>Bacteroidota</taxon>
        <taxon>Bacteroidia</taxon>
        <taxon>Bacteroidales</taxon>
        <taxon>Muribaculaceae</taxon>
        <taxon>Candidatus Amulumruptor</taxon>
    </lineage>
</organism>
<dbReference type="SUPFAM" id="SSF49464">
    <property type="entry name" value="Carboxypeptidase regulatory domain-like"/>
    <property type="match status" value="1"/>
</dbReference>
<feature type="domain" description="TonB-dependent receptor-like beta-barrel" evidence="11">
    <location>
        <begin position="523"/>
        <end position="845"/>
    </location>
</feature>
<evidence type="ECO:0000256" key="10">
    <source>
        <dbReference type="SAM" id="SignalP"/>
    </source>
</evidence>
<evidence type="ECO:0000256" key="7">
    <source>
        <dbReference type="ARBA" id="ARBA00023237"/>
    </source>
</evidence>
<dbReference type="GO" id="GO:0009279">
    <property type="term" value="C:cell outer membrane"/>
    <property type="evidence" value="ECO:0007669"/>
    <property type="project" value="UniProtKB-SubCell"/>
</dbReference>
<accession>A0A921JHE1</accession>
<protein>
    <submittedName>
        <fullName evidence="13">TonB-dependent receptor</fullName>
    </submittedName>
</protein>
<evidence type="ECO:0000256" key="8">
    <source>
        <dbReference type="PROSITE-ProRule" id="PRU01360"/>
    </source>
</evidence>
<dbReference type="PROSITE" id="PS52016">
    <property type="entry name" value="TONB_DEPENDENT_REC_3"/>
    <property type="match status" value="1"/>
</dbReference>
<dbReference type="Proteomes" id="UP000711407">
    <property type="component" value="Unassembled WGS sequence"/>
</dbReference>
<dbReference type="InterPro" id="IPR036942">
    <property type="entry name" value="Beta-barrel_TonB_sf"/>
</dbReference>
<keyword evidence="2 8" id="KW-0813">Transport</keyword>
<feature type="signal peptide" evidence="10">
    <location>
        <begin position="1"/>
        <end position="20"/>
    </location>
</feature>
<dbReference type="InterPro" id="IPR039426">
    <property type="entry name" value="TonB-dep_rcpt-like"/>
</dbReference>
<name>A0A921JHE1_9BACT</name>
<dbReference type="AlphaFoldDB" id="A0A921JHE1"/>
<evidence type="ECO:0000256" key="4">
    <source>
        <dbReference type="ARBA" id="ARBA00022692"/>
    </source>
</evidence>
<comment type="caution">
    <text evidence="13">The sequence shown here is derived from an EMBL/GenBank/DDBJ whole genome shotgun (WGS) entry which is preliminary data.</text>
</comment>
<feature type="chain" id="PRO_5036678890" evidence="10">
    <location>
        <begin position="21"/>
        <end position="1078"/>
    </location>
</feature>
<sequence>MKKLLLLLAAVIALAAQASAQPRTVTGTVLSAEDGEPLVGATVTPVGSGQPTATDIDGRFSLRLAAGVTDLKFTYIGMDPQTVAASDGMTVRLVSTANRLDEVMVVAYGTTNRQSYTGSASVVGSEQIENLVVTDVTSALNGNVAGVQLQSYNGAPGAEPTVLIRGVGSINASTTPLYVVDGIPYDGGITSINPQDVASMTVLKDAASAALYGARGANGVILITTKRGQTGPAKVTFDARWGANSRQVSDYETITDIPTYYQQYYKSRYNYAMDALGDANAAWQFANGLNYASTGMIQPNGTKNIFGYQMWTIPDGEGLFMPDGSLNPNASLGYRDEANDFYLQPDDWKKGTYRNGFRQEYNVAVSGGGDRFNYHVSAAYLTDDGVIQESNYERLSTRASVEYQAKSWLRLGTNLAYTWENSNTPYGQTSDGYSGNAFYVANYMGPMYPMYIRDAAGNIRYDSSTGKPLYDFGMTPLEGMPMSRSWMSGANPTGTLIYDKEEYIHDVFNGKWFAQITPIDGLKLTGTIGYWTDWLRNNVLGNSLHGQMAMYGGNVTQETIRNRSLNLQVLANYTKTFADVHNLDVLLGYESYDLNIANMWGQGETIYSNDNYTLSNVIDNITVGGSIDKYATRGIFGRVNYDYDNKYFGSVSYRRDASSRFAPDKRWGNFWSVSGAWNIAKEKFMEPFTNVDLLKFKASFGQQGNDNVGNYYAWADQYTASGSNSLWSVGPLYYKGNPDLTWETSNSFNIGFDFSFFNSKLIGSLEYFQRQTSDMLYYKPMAPSLGYSSMPMNIGSMRNNGIELDLTGTVFRNKDVEVSLNANLTWINNKVLKLHPDLNGEWISGSRIFREGESMYQIYSVKYAGVDPETGAALYWAKRTDGTEEKTTNWSLARNGDAANGYVENRCASGNLLPPVYGGFGAKVNAYGFDFAISCGFQAGGKMVDYGYQLLMNGAGSGDVGMALHKDLLNAWTPENTDTDIPRLMWSGNQSTYMTALTDRWLISSNYFSINNITFGYTLPKSVTDKMHLTSLRVYFSGDNLYLWAKRKGLDPRQSYTSSYAGSYSAMRCLSGGIRLEF</sequence>
<evidence type="ECO:0000259" key="12">
    <source>
        <dbReference type="Pfam" id="PF07715"/>
    </source>
</evidence>
<evidence type="ECO:0000256" key="9">
    <source>
        <dbReference type="RuleBase" id="RU003357"/>
    </source>
</evidence>
<keyword evidence="13" id="KW-0675">Receptor</keyword>
<dbReference type="NCBIfam" id="TIGR04057">
    <property type="entry name" value="SusC_RagA_signa"/>
    <property type="match status" value="1"/>
</dbReference>
<dbReference type="InterPro" id="IPR023996">
    <property type="entry name" value="TonB-dep_OMP_SusC/RagA"/>
</dbReference>
<dbReference type="InterPro" id="IPR023997">
    <property type="entry name" value="TonB-dep_OMP_SusC/RagA_CS"/>
</dbReference>
<evidence type="ECO:0000313" key="13">
    <source>
        <dbReference type="EMBL" id="HJE38411.1"/>
    </source>
</evidence>
<evidence type="ECO:0000256" key="2">
    <source>
        <dbReference type="ARBA" id="ARBA00022448"/>
    </source>
</evidence>
<keyword evidence="10" id="KW-0732">Signal</keyword>
<evidence type="ECO:0000313" key="14">
    <source>
        <dbReference type="Proteomes" id="UP000711407"/>
    </source>
</evidence>
<reference evidence="13" key="2">
    <citation type="submission" date="2021-09" db="EMBL/GenBank/DDBJ databases">
        <authorList>
            <person name="Gilroy R."/>
        </authorList>
    </citation>
    <scope>NUCLEOTIDE SEQUENCE</scope>
    <source>
        <strain evidence="13">4100</strain>
    </source>
</reference>
<dbReference type="Pfam" id="PF07715">
    <property type="entry name" value="Plug"/>
    <property type="match status" value="1"/>
</dbReference>
<feature type="domain" description="TonB-dependent receptor plug" evidence="12">
    <location>
        <begin position="114"/>
        <end position="220"/>
    </location>
</feature>
<evidence type="ECO:0000259" key="11">
    <source>
        <dbReference type="Pfam" id="PF00593"/>
    </source>
</evidence>
<dbReference type="Pfam" id="PF00593">
    <property type="entry name" value="TonB_dep_Rec_b-barrel"/>
    <property type="match status" value="1"/>
</dbReference>
<dbReference type="Gene3D" id="2.40.170.20">
    <property type="entry name" value="TonB-dependent receptor, beta-barrel domain"/>
    <property type="match status" value="1"/>
</dbReference>
<comment type="subcellular location">
    <subcellularLocation>
        <location evidence="1 8">Cell outer membrane</location>
        <topology evidence="1 8">Multi-pass membrane protein</topology>
    </subcellularLocation>
</comment>
<evidence type="ECO:0000256" key="5">
    <source>
        <dbReference type="ARBA" id="ARBA00023077"/>
    </source>
</evidence>
<dbReference type="InterPro" id="IPR037066">
    <property type="entry name" value="Plug_dom_sf"/>
</dbReference>
<evidence type="ECO:0000256" key="1">
    <source>
        <dbReference type="ARBA" id="ARBA00004571"/>
    </source>
</evidence>
<keyword evidence="3 8" id="KW-1134">Transmembrane beta strand</keyword>
<dbReference type="SUPFAM" id="SSF56935">
    <property type="entry name" value="Porins"/>
    <property type="match status" value="1"/>
</dbReference>
<dbReference type="Pfam" id="PF13715">
    <property type="entry name" value="CarbopepD_reg_2"/>
    <property type="match status" value="1"/>
</dbReference>
<dbReference type="InterPro" id="IPR008969">
    <property type="entry name" value="CarboxyPept-like_regulatory"/>
</dbReference>
<gene>
    <name evidence="13" type="ORF">K8V47_01415</name>
</gene>
<evidence type="ECO:0000256" key="3">
    <source>
        <dbReference type="ARBA" id="ARBA00022452"/>
    </source>
</evidence>
<keyword evidence="5 9" id="KW-0798">TonB box</keyword>
<proteinExistence type="inferred from homology"/>
<dbReference type="InterPro" id="IPR012910">
    <property type="entry name" value="Plug_dom"/>
</dbReference>
<dbReference type="Gene3D" id="2.170.130.10">
    <property type="entry name" value="TonB-dependent receptor, plug domain"/>
    <property type="match status" value="1"/>
</dbReference>
<keyword evidence="6 8" id="KW-0472">Membrane</keyword>
<evidence type="ECO:0000256" key="6">
    <source>
        <dbReference type="ARBA" id="ARBA00023136"/>
    </source>
</evidence>
<keyword evidence="4 8" id="KW-0812">Transmembrane</keyword>
<reference evidence="13" key="1">
    <citation type="journal article" date="2021" name="PeerJ">
        <title>Extensive microbial diversity within the chicken gut microbiome revealed by metagenomics and culture.</title>
        <authorList>
            <person name="Gilroy R."/>
            <person name="Ravi A."/>
            <person name="Getino M."/>
            <person name="Pursley I."/>
            <person name="Horton D.L."/>
            <person name="Alikhan N.F."/>
            <person name="Baker D."/>
            <person name="Gharbi K."/>
            <person name="Hall N."/>
            <person name="Watson M."/>
            <person name="Adriaenssens E.M."/>
            <person name="Foster-Nyarko E."/>
            <person name="Jarju S."/>
            <person name="Secka A."/>
            <person name="Antonio M."/>
            <person name="Oren A."/>
            <person name="Chaudhuri R.R."/>
            <person name="La Ragione R."/>
            <person name="Hildebrand F."/>
            <person name="Pallen M.J."/>
        </authorList>
    </citation>
    <scope>NUCLEOTIDE SEQUENCE</scope>
    <source>
        <strain evidence="13">4100</strain>
    </source>
</reference>
<dbReference type="NCBIfam" id="TIGR04056">
    <property type="entry name" value="OMP_RagA_SusC"/>
    <property type="match status" value="1"/>
</dbReference>
<dbReference type="EMBL" id="DYXT01000011">
    <property type="protein sequence ID" value="HJE38411.1"/>
    <property type="molecule type" value="Genomic_DNA"/>
</dbReference>